<dbReference type="InterPro" id="IPR008995">
    <property type="entry name" value="Mo/tungstate-bd_C_term_dom"/>
</dbReference>
<dbReference type="InterPro" id="IPR027417">
    <property type="entry name" value="P-loop_NTPase"/>
</dbReference>
<dbReference type="InterPro" id="IPR041193">
    <property type="entry name" value="CysA_C"/>
</dbReference>
<dbReference type="InterPro" id="IPR024765">
    <property type="entry name" value="TOBE-like"/>
</dbReference>
<dbReference type="SUPFAM" id="SSF52540">
    <property type="entry name" value="P-loop containing nucleoside triphosphate hydrolases"/>
    <property type="match status" value="1"/>
</dbReference>
<evidence type="ECO:0000259" key="5">
    <source>
        <dbReference type="Pfam" id="PF17850"/>
    </source>
</evidence>
<feature type="domain" description="CysA C-terminal regulatory" evidence="5">
    <location>
        <begin position="81"/>
        <end position="121"/>
    </location>
</feature>
<comment type="caution">
    <text evidence="6">The sequence shown here is derived from an EMBL/GenBank/DDBJ whole genome shotgun (WGS) entry which is preliminary data.</text>
</comment>
<accession>A0ABW5PQW1</accession>
<feature type="domain" description="TOBE-like" evidence="4">
    <location>
        <begin position="131"/>
        <end position="184"/>
    </location>
</feature>
<sequence length="193" mass="22441">MTPFGALDAKVRKELRNWLRHLHQKFNITSVFVTHDQEEAFEVADRVVIINNGKIEQIDTPEQIYENPASPFVYDFIGNVNLIKGNIHKGTFTDGYIEFDVPEYGHENETPALGFVRPHNFLIEKESTGNRSIKAKIEHINATGPITRIELEREDNHQLIEVNLRKDEFQQLNIKPEEYIYVKPNKVKVFRAN</sequence>
<dbReference type="Pfam" id="PF12857">
    <property type="entry name" value="TOBE_3"/>
    <property type="match status" value="1"/>
</dbReference>
<proteinExistence type="predicted"/>
<organism evidence="6 7">
    <name type="scientific">Terrilactibacillus laevilacticus</name>
    <dbReference type="NCBI Taxonomy" id="1380157"/>
    <lineage>
        <taxon>Bacteria</taxon>
        <taxon>Bacillati</taxon>
        <taxon>Bacillota</taxon>
        <taxon>Bacilli</taxon>
        <taxon>Bacillales</taxon>
        <taxon>Bacillaceae</taxon>
        <taxon>Terrilactibacillus</taxon>
    </lineage>
</organism>
<dbReference type="PANTHER" id="PTHR43875:SF15">
    <property type="entry name" value="TREHALOSE IMPORT ATP-BINDING PROTEIN SUGC"/>
    <property type="match status" value="1"/>
</dbReference>
<evidence type="ECO:0000256" key="3">
    <source>
        <dbReference type="ARBA" id="ARBA00023136"/>
    </source>
</evidence>
<evidence type="ECO:0000313" key="6">
    <source>
        <dbReference type="EMBL" id="MFD2617272.1"/>
    </source>
</evidence>
<dbReference type="Gene3D" id="3.40.50.300">
    <property type="entry name" value="P-loop containing nucleotide triphosphate hydrolases"/>
    <property type="match status" value="1"/>
</dbReference>
<dbReference type="SUPFAM" id="SSF50331">
    <property type="entry name" value="MOP-like"/>
    <property type="match status" value="1"/>
</dbReference>
<dbReference type="PANTHER" id="PTHR43875">
    <property type="entry name" value="MALTODEXTRIN IMPORT ATP-BINDING PROTEIN MSMX"/>
    <property type="match status" value="1"/>
</dbReference>
<gene>
    <name evidence="6" type="ORF">ACFSTF_08095</name>
</gene>
<keyword evidence="7" id="KW-1185">Reference proteome</keyword>
<dbReference type="Proteomes" id="UP001597458">
    <property type="component" value="Unassembled WGS sequence"/>
</dbReference>
<dbReference type="EMBL" id="JBHUMR010000009">
    <property type="protein sequence ID" value="MFD2617272.1"/>
    <property type="molecule type" value="Genomic_DNA"/>
</dbReference>
<keyword evidence="6" id="KW-0067">ATP-binding</keyword>
<keyword evidence="6" id="KW-0547">Nucleotide-binding</keyword>
<evidence type="ECO:0000259" key="4">
    <source>
        <dbReference type="Pfam" id="PF12857"/>
    </source>
</evidence>
<dbReference type="Pfam" id="PF17850">
    <property type="entry name" value="CysA_C_terminal"/>
    <property type="match status" value="1"/>
</dbReference>
<dbReference type="GO" id="GO:0005524">
    <property type="term" value="F:ATP binding"/>
    <property type="evidence" value="ECO:0007669"/>
    <property type="project" value="UniProtKB-KW"/>
</dbReference>
<keyword evidence="2" id="KW-1278">Translocase</keyword>
<protein>
    <submittedName>
        <fullName evidence="6">Sulfate/molybdate ABC transporter ATP-binding protein</fullName>
    </submittedName>
</protein>
<keyword evidence="3" id="KW-0472">Membrane</keyword>
<evidence type="ECO:0000256" key="2">
    <source>
        <dbReference type="ARBA" id="ARBA00022967"/>
    </source>
</evidence>
<dbReference type="RefSeq" id="WP_141190853.1">
    <property type="nucleotide sequence ID" value="NZ_JBHUMR010000009.1"/>
</dbReference>
<evidence type="ECO:0000313" key="7">
    <source>
        <dbReference type="Proteomes" id="UP001597458"/>
    </source>
</evidence>
<name>A0ABW5PQW1_9BACI</name>
<reference evidence="7" key="1">
    <citation type="journal article" date="2019" name="Int. J. Syst. Evol. Microbiol.">
        <title>The Global Catalogue of Microorganisms (GCM) 10K type strain sequencing project: providing services to taxonomists for standard genome sequencing and annotation.</title>
        <authorList>
            <consortium name="The Broad Institute Genomics Platform"/>
            <consortium name="The Broad Institute Genome Sequencing Center for Infectious Disease"/>
            <person name="Wu L."/>
            <person name="Ma J."/>
        </authorList>
    </citation>
    <scope>NUCLEOTIDE SEQUENCE [LARGE SCALE GENOMIC DNA]</scope>
    <source>
        <strain evidence="7">TISTR 2241</strain>
    </source>
</reference>
<evidence type="ECO:0000256" key="1">
    <source>
        <dbReference type="ARBA" id="ARBA00022475"/>
    </source>
</evidence>
<dbReference type="InterPro" id="IPR047641">
    <property type="entry name" value="ABC_transpr_MalK/UgpC-like"/>
</dbReference>
<keyword evidence="1" id="KW-1003">Cell membrane</keyword>
<dbReference type="Gene3D" id="2.40.50.100">
    <property type="match status" value="1"/>
</dbReference>